<dbReference type="AlphaFoldDB" id="E3RS66"/>
<protein>
    <submittedName>
        <fullName evidence="2">Uncharacterized protein</fullName>
    </submittedName>
</protein>
<dbReference type="EMBL" id="GL534768">
    <property type="protein sequence ID" value="EFQ91464.1"/>
    <property type="molecule type" value="Genomic_DNA"/>
</dbReference>
<dbReference type="eggNOG" id="ENOG502SFYT">
    <property type="taxonomic scope" value="Eukaryota"/>
</dbReference>
<dbReference type="HOGENOM" id="CLU_956417_0_0_1"/>
<name>E3RS66_PYRTT</name>
<evidence type="ECO:0000256" key="1">
    <source>
        <dbReference type="SAM" id="MobiDB-lite"/>
    </source>
</evidence>
<feature type="region of interest" description="Disordered" evidence="1">
    <location>
        <begin position="264"/>
        <end position="292"/>
    </location>
</feature>
<sequence>MSTSPNTLGHSPIPRSTPSPRSNSLNRAEDPPDDAHPEQQQPTDALGLEMHDDHDMPYPEPSSEQPLLPPPNFRPFFTLIEDTTSAEHYHPYVHYVFADDDPTILTAASMRGLGLDDTSYLPQDAQPGDERQRTEGSEQEDEQDSPVDSPLPPPIPGVKEHYLIIDVGADGRTIMDAQSLSSEWQITDTAVRIAPSFDEDSPDQGYMLRIEGVKIPKKNKGKGKGQAGLHKLEAARDKQGDIFAALDALVQGIEEDLEVAGKMTGVRRREGEDGTMADVHQDEVEKTVGDER</sequence>
<evidence type="ECO:0000313" key="3">
    <source>
        <dbReference type="Proteomes" id="UP000001067"/>
    </source>
</evidence>
<dbReference type="OrthoDB" id="1681166at2759"/>
<evidence type="ECO:0000313" key="2">
    <source>
        <dbReference type="EMBL" id="EFQ91464.1"/>
    </source>
</evidence>
<proteinExistence type="predicted"/>
<accession>E3RS66</accession>
<feature type="compositionally biased region" description="Basic and acidic residues" evidence="1">
    <location>
        <begin position="27"/>
        <end position="37"/>
    </location>
</feature>
<dbReference type="Proteomes" id="UP000001067">
    <property type="component" value="Unassembled WGS sequence"/>
</dbReference>
<keyword evidence="3" id="KW-1185">Reference proteome</keyword>
<gene>
    <name evidence="2" type="ORF">PTT_11718</name>
</gene>
<reference evidence="2 3" key="1">
    <citation type="journal article" date="2010" name="Genome Biol.">
        <title>A first genome assembly of the barley fungal pathogen Pyrenophora teres f. teres.</title>
        <authorList>
            <person name="Ellwood S.R."/>
            <person name="Liu Z."/>
            <person name="Syme R.A."/>
            <person name="Lai Z."/>
            <person name="Hane J.K."/>
            <person name="Keiper F."/>
            <person name="Moffat C.S."/>
            <person name="Oliver R.P."/>
            <person name="Friesen T.L."/>
        </authorList>
    </citation>
    <scope>NUCLEOTIDE SEQUENCE [LARGE SCALE GENOMIC DNA]</scope>
    <source>
        <strain evidence="2 3">0-1</strain>
    </source>
</reference>
<organism evidence="3">
    <name type="scientific">Pyrenophora teres f. teres (strain 0-1)</name>
    <name type="common">Barley net blotch fungus</name>
    <name type="synonym">Drechslera teres f. teres</name>
    <dbReference type="NCBI Taxonomy" id="861557"/>
    <lineage>
        <taxon>Eukaryota</taxon>
        <taxon>Fungi</taxon>
        <taxon>Dikarya</taxon>
        <taxon>Ascomycota</taxon>
        <taxon>Pezizomycotina</taxon>
        <taxon>Dothideomycetes</taxon>
        <taxon>Pleosporomycetidae</taxon>
        <taxon>Pleosporales</taxon>
        <taxon>Pleosporineae</taxon>
        <taxon>Pleosporaceae</taxon>
        <taxon>Pyrenophora</taxon>
    </lineage>
</organism>
<feature type="region of interest" description="Disordered" evidence="1">
    <location>
        <begin position="116"/>
        <end position="156"/>
    </location>
</feature>
<feature type="compositionally biased region" description="Basic and acidic residues" evidence="1">
    <location>
        <begin position="279"/>
        <end position="292"/>
    </location>
</feature>
<feature type="region of interest" description="Disordered" evidence="1">
    <location>
        <begin position="1"/>
        <end position="74"/>
    </location>
</feature>
<dbReference type="KEGG" id="pte:PTT_11718"/>
<feature type="compositionally biased region" description="Low complexity" evidence="1">
    <location>
        <begin position="11"/>
        <end position="24"/>
    </location>
</feature>
<dbReference type="STRING" id="861557.E3RS66"/>